<dbReference type="SMART" id="SM00539">
    <property type="entry name" value="NIDO"/>
    <property type="match status" value="1"/>
</dbReference>
<name>S7Q1I3_MYOBR</name>
<gene>
    <name evidence="3" type="ORF">D623_10010293</name>
</gene>
<dbReference type="InterPro" id="IPR051495">
    <property type="entry name" value="Epithelial_Barrier/Signaling"/>
</dbReference>
<protein>
    <submittedName>
        <fullName evidence="3">Nidogen-1</fullName>
    </submittedName>
</protein>
<evidence type="ECO:0000256" key="1">
    <source>
        <dbReference type="ARBA" id="ARBA00023157"/>
    </source>
</evidence>
<dbReference type="Pfam" id="PF06119">
    <property type="entry name" value="NIDO"/>
    <property type="match status" value="1"/>
</dbReference>
<dbReference type="PROSITE" id="PS51220">
    <property type="entry name" value="NIDO"/>
    <property type="match status" value="1"/>
</dbReference>
<evidence type="ECO:0000313" key="3">
    <source>
        <dbReference type="EMBL" id="EPQ17128.1"/>
    </source>
</evidence>
<dbReference type="Proteomes" id="UP000052978">
    <property type="component" value="Unassembled WGS sequence"/>
</dbReference>
<dbReference type="GO" id="GO:0007160">
    <property type="term" value="P:cell-matrix adhesion"/>
    <property type="evidence" value="ECO:0007669"/>
    <property type="project" value="InterPro"/>
</dbReference>
<keyword evidence="1" id="KW-1015">Disulfide bond</keyword>
<keyword evidence="4" id="KW-1185">Reference proteome</keyword>
<reference evidence="3 4" key="1">
    <citation type="journal article" date="2013" name="Nat. Commun.">
        <title>Genome analysis reveals insights into physiology and longevity of the Brandt's bat Myotis brandtii.</title>
        <authorList>
            <person name="Seim I."/>
            <person name="Fang X."/>
            <person name="Xiong Z."/>
            <person name="Lobanov A.V."/>
            <person name="Huang Z."/>
            <person name="Ma S."/>
            <person name="Feng Y."/>
            <person name="Turanov A.A."/>
            <person name="Zhu Y."/>
            <person name="Lenz T.L."/>
            <person name="Gerashchenko M.V."/>
            <person name="Fan D."/>
            <person name="Hee Yim S."/>
            <person name="Yao X."/>
            <person name="Jordan D."/>
            <person name="Xiong Y."/>
            <person name="Ma Y."/>
            <person name="Lyapunov A.N."/>
            <person name="Chen G."/>
            <person name="Kulakova O.I."/>
            <person name="Sun Y."/>
            <person name="Lee S.G."/>
            <person name="Bronson R.T."/>
            <person name="Moskalev A.A."/>
            <person name="Sunyaev S.R."/>
            <person name="Zhang G."/>
            <person name="Krogh A."/>
            <person name="Wang J."/>
            <person name="Gladyshev V.N."/>
        </authorList>
    </citation>
    <scope>NUCLEOTIDE SEQUENCE [LARGE SCALE GENOMIC DNA]</scope>
</reference>
<proteinExistence type="predicted"/>
<accession>S7Q1I3</accession>
<dbReference type="InterPro" id="IPR003886">
    <property type="entry name" value="NIDO_dom"/>
</dbReference>
<dbReference type="PANTHER" id="PTHR13802">
    <property type="entry name" value="MUCIN 4-RELATED"/>
    <property type="match status" value="1"/>
</dbReference>
<dbReference type="PANTHER" id="PTHR13802:SF52">
    <property type="entry name" value="MUCIN-4"/>
    <property type="match status" value="1"/>
</dbReference>
<evidence type="ECO:0000259" key="2">
    <source>
        <dbReference type="PROSITE" id="PS51220"/>
    </source>
</evidence>
<dbReference type="AlphaFoldDB" id="S7Q1I3"/>
<sequence length="287" mass="30689">MVTTNGLIATSEPPAAESHPGLFPPTFGAVAPFLADLDTTDGLGKVYYREDSSPTVTQLAAECVQRGFPGVSFQPASAVVVTWESVAPYRGPSEDPAQEDKRNTFQAVLASSGSSSYAIFLYPEDGLQFTSTFSKRDQSQVPAMVAFSQGLVGLVLSSDGAYNIFANDRDSIGNLANLPKPGRELGARVSELITFFQGSEVETLTLRVRTRPRVRVSGLPTPHPGSPGVMRTSLPAWRSALAAGFGGTAPQMCRVVYSQLWRSELSPDRGVSDILLRGAVLLKCYPI</sequence>
<feature type="domain" description="NIDO" evidence="2">
    <location>
        <begin position="32"/>
        <end position="192"/>
    </location>
</feature>
<evidence type="ECO:0000313" key="4">
    <source>
        <dbReference type="Proteomes" id="UP000052978"/>
    </source>
</evidence>
<organism evidence="3 4">
    <name type="scientific">Myotis brandtii</name>
    <name type="common">Brandt's bat</name>
    <dbReference type="NCBI Taxonomy" id="109478"/>
    <lineage>
        <taxon>Eukaryota</taxon>
        <taxon>Metazoa</taxon>
        <taxon>Chordata</taxon>
        <taxon>Craniata</taxon>
        <taxon>Vertebrata</taxon>
        <taxon>Euteleostomi</taxon>
        <taxon>Mammalia</taxon>
        <taxon>Eutheria</taxon>
        <taxon>Laurasiatheria</taxon>
        <taxon>Chiroptera</taxon>
        <taxon>Yangochiroptera</taxon>
        <taxon>Vespertilionidae</taxon>
        <taxon>Myotis</taxon>
    </lineage>
</organism>
<dbReference type="EMBL" id="KE164339">
    <property type="protein sequence ID" value="EPQ17128.1"/>
    <property type="molecule type" value="Genomic_DNA"/>
</dbReference>